<organism evidence="1">
    <name type="scientific">viral metagenome</name>
    <dbReference type="NCBI Taxonomy" id="1070528"/>
    <lineage>
        <taxon>unclassified sequences</taxon>
        <taxon>metagenomes</taxon>
        <taxon>organismal metagenomes</taxon>
    </lineage>
</organism>
<dbReference type="EMBL" id="MN739271">
    <property type="protein sequence ID" value="QHS96600.1"/>
    <property type="molecule type" value="Genomic_DNA"/>
</dbReference>
<accession>A0A6C0BWX4</accession>
<name>A0A6C0BWX4_9ZZZZ</name>
<sequence>MDNSGNEAKQAEILHKLIEMVVRQTEYDYETARTKLIENEWDYMKVIRMEMGIKDAPKPATGTLNQEIYRQIRLKMDEAGNKVY</sequence>
<evidence type="ECO:0000313" key="1">
    <source>
        <dbReference type="EMBL" id="QHS96600.1"/>
    </source>
</evidence>
<proteinExistence type="predicted"/>
<dbReference type="AlphaFoldDB" id="A0A6C0BWX4"/>
<protein>
    <submittedName>
        <fullName evidence="1">Uncharacterized protein</fullName>
    </submittedName>
</protein>
<reference evidence="1" key="1">
    <citation type="journal article" date="2020" name="Nature">
        <title>Giant virus diversity and host interactions through global metagenomics.</title>
        <authorList>
            <person name="Schulz F."/>
            <person name="Roux S."/>
            <person name="Paez-Espino D."/>
            <person name="Jungbluth S."/>
            <person name="Walsh D.A."/>
            <person name="Denef V.J."/>
            <person name="McMahon K.D."/>
            <person name="Konstantinidis K.T."/>
            <person name="Eloe-Fadrosh E.A."/>
            <person name="Kyrpides N.C."/>
            <person name="Woyke T."/>
        </authorList>
    </citation>
    <scope>NUCLEOTIDE SEQUENCE</scope>
    <source>
        <strain evidence="1">GVMAG-M-3300020166-18</strain>
    </source>
</reference>